<keyword evidence="3" id="KW-1185">Reference proteome</keyword>
<reference evidence="2 3" key="1">
    <citation type="submission" date="2018-04" db="EMBL/GenBank/DDBJ databases">
        <authorList>
            <person name="Vogel A."/>
        </authorList>
    </citation>
    <scope>NUCLEOTIDE SEQUENCE [LARGE SCALE GENOMIC DNA]</scope>
</reference>
<evidence type="ECO:0000313" key="2">
    <source>
        <dbReference type="EMBL" id="VFQ96131.1"/>
    </source>
</evidence>
<gene>
    <name evidence="2" type="ORF">CCAM_LOCUS37907</name>
</gene>
<sequence>MAGGVKQGDPLSPLLFIIGLEGLSRLLISHHHSGYLSPFNVGRVPNPSHLAYADDLVIFTNGRVRNLLRLSNSISSFLQASGQRVNLLKSKFYTYSSSSPQALSAKERALKIQHDRNHLNYLGVPICKGILRKEDCGFLIEHFDRLLSSWYNKSLNSMGRLTLIKYTLSSIPLHLMYVHKLPKSISSNLMKRMANFLWGFREGKSKHHWVSWTKICQPTESGGLWIKHLDNIQEACALKLWWKINNNSDGGMGNFLSARPFQLPSIATA</sequence>
<dbReference type="InterPro" id="IPR000477">
    <property type="entry name" value="RT_dom"/>
</dbReference>
<protein>
    <recommendedName>
        <fullName evidence="1">Reverse transcriptase domain-containing protein</fullName>
    </recommendedName>
</protein>
<dbReference type="Pfam" id="PF00078">
    <property type="entry name" value="RVT_1"/>
    <property type="match status" value="1"/>
</dbReference>
<proteinExistence type="predicted"/>
<evidence type="ECO:0000259" key="1">
    <source>
        <dbReference type="PROSITE" id="PS50878"/>
    </source>
</evidence>
<dbReference type="OrthoDB" id="1750433at2759"/>
<dbReference type="PANTHER" id="PTHR33116:SF78">
    <property type="entry name" value="OS12G0587133 PROTEIN"/>
    <property type="match status" value="1"/>
</dbReference>
<dbReference type="PROSITE" id="PS50878">
    <property type="entry name" value="RT_POL"/>
    <property type="match status" value="1"/>
</dbReference>
<dbReference type="PANTHER" id="PTHR33116">
    <property type="entry name" value="REVERSE TRANSCRIPTASE ZINC-BINDING DOMAIN-CONTAINING PROTEIN-RELATED-RELATED"/>
    <property type="match status" value="1"/>
</dbReference>
<name>A0A484N4C3_9ASTE</name>
<accession>A0A484N4C3</accession>
<dbReference type="AlphaFoldDB" id="A0A484N4C3"/>
<dbReference type="EMBL" id="OOIL02005825">
    <property type="protein sequence ID" value="VFQ96131.1"/>
    <property type="molecule type" value="Genomic_DNA"/>
</dbReference>
<feature type="domain" description="Reverse transcriptase" evidence="1">
    <location>
        <begin position="1"/>
        <end position="126"/>
    </location>
</feature>
<dbReference type="Proteomes" id="UP000595140">
    <property type="component" value="Unassembled WGS sequence"/>
</dbReference>
<organism evidence="2 3">
    <name type="scientific">Cuscuta campestris</name>
    <dbReference type="NCBI Taxonomy" id="132261"/>
    <lineage>
        <taxon>Eukaryota</taxon>
        <taxon>Viridiplantae</taxon>
        <taxon>Streptophyta</taxon>
        <taxon>Embryophyta</taxon>
        <taxon>Tracheophyta</taxon>
        <taxon>Spermatophyta</taxon>
        <taxon>Magnoliopsida</taxon>
        <taxon>eudicotyledons</taxon>
        <taxon>Gunneridae</taxon>
        <taxon>Pentapetalae</taxon>
        <taxon>asterids</taxon>
        <taxon>lamiids</taxon>
        <taxon>Solanales</taxon>
        <taxon>Convolvulaceae</taxon>
        <taxon>Cuscuteae</taxon>
        <taxon>Cuscuta</taxon>
        <taxon>Cuscuta subgen. Grammica</taxon>
        <taxon>Cuscuta sect. Cleistogrammica</taxon>
    </lineage>
</organism>
<evidence type="ECO:0000313" key="3">
    <source>
        <dbReference type="Proteomes" id="UP000595140"/>
    </source>
</evidence>